<feature type="transmembrane region" description="Helical" evidence="14">
    <location>
        <begin position="299"/>
        <end position="324"/>
    </location>
</feature>
<evidence type="ECO:0000256" key="2">
    <source>
        <dbReference type="ARBA" id="ARBA00004240"/>
    </source>
</evidence>
<dbReference type="PANTHER" id="PTHR44216">
    <property type="entry name" value="PROTEIN O-MANNOSYL-TRANSFERASE TMTC2"/>
    <property type="match status" value="1"/>
</dbReference>
<evidence type="ECO:0000313" key="16">
    <source>
        <dbReference type="EMBL" id="KAL1257032.1"/>
    </source>
</evidence>
<feature type="transmembrane region" description="Helical" evidence="14">
    <location>
        <begin position="344"/>
        <end position="364"/>
    </location>
</feature>
<feature type="transmembrane region" description="Helical" evidence="14">
    <location>
        <begin position="470"/>
        <end position="494"/>
    </location>
</feature>
<feature type="transmembrane region" description="Helical" evidence="14">
    <location>
        <begin position="500"/>
        <end position="519"/>
    </location>
</feature>
<proteinExistence type="inferred from homology"/>
<feature type="repeat" description="TPR" evidence="13">
    <location>
        <begin position="683"/>
        <end position="716"/>
    </location>
</feature>
<dbReference type="Pfam" id="PF13181">
    <property type="entry name" value="TPR_8"/>
    <property type="match status" value="1"/>
</dbReference>
<dbReference type="SMART" id="SM00028">
    <property type="entry name" value="TPR"/>
    <property type="match status" value="8"/>
</dbReference>
<evidence type="ECO:0000256" key="10">
    <source>
        <dbReference type="ARBA" id="ARBA00022824"/>
    </source>
</evidence>
<reference evidence="16 17" key="1">
    <citation type="submission" date="2023-09" db="EMBL/GenBank/DDBJ databases">
        <authorList>
            <person name="Wang M."/>
        </authorList>
    </citation>
    <scope>NUCLEOTIDE SEQUENCE [LARGE SCALE GENOMIC DNA]</scope>
    <source>
        <strain evidence="16">GT-2023</strain>
        <tissue evidence="16">Liver</tissue>
    </source>
</reference>
<gene>
    <name evidence="16" type="ORF">QQF64_012577</name>
</gene>
<keyword evidence="9 13" id="KW-0802">TPR repeat</keyword>
<comment type="similarity">
    <text evidence="4">Belongs to the TMTC family.</text>
</comment>
<dbReference type="Pfam" id="PF13432">
    <property type="entry name" value="TPR_16"/>
    <property type="match status" value="2"/>
</dbReference>
<dbReference type="InterPro" id="IPR019734">
    <property type="entry name" value="TPR_rpt"/>
</dbReference>
<feature type="repeat" description="TPR" evidence="13">
    <location>
        <begin position="570"/>
        <end position="603"/>
    </location>
</feature>
<keyword evidence="10" id="KW-0256">Endoplasmic reticulum</keyword>
<feature type="transmembrane region" description="Helical" evidence="14">
    <location>
        <begin position="531"/>
        <end position="549"/>
    </location>
</feature>
<feature type="repeat" description="TPR" evidence="13">
    <location>
        <begin position="754"/>
        <end position="787"/>
    </location>
</feature>
<dbReference type="InterPro" id="IPR052384">
    <property type="entry name" value="TMTC_O-mannosyltransferase"/>
</dbReference>
<evidence type="ECO:0000256" key="8">
    <source>
        <dbReference type="ARBA" id="ARBA00022737"/>
    </source>
</evidence>
<dbReference type="Pfam" id="PF00515">
    <property type="entry name" value="TPR_1"/>
    <property type="match status" value="1"/>
</dbReference>
<evidence type="ECO:0000256" key="4">
    <source>
        <dbReference type="ARBA" id="ARBA00007882"/>
    </source>
</evidence>
<evidence type="ECO:0000256" key="9">
    <source>
        <dbReference type="ARBA" id="ARBA00022803"/>
    </source>
</evidence>
<dbReference type="Pfam" id="PF08409">
    <property type="entry name" value="TMTC_DUF1736"/>
    <property type="match status" value="1"/>
</dbReference>
<evidence type="ECO:0000313" key="17">
    <source>
        <dbReference type="Proteomes" id="UP001558613"/>
    </source>
</evidence>
<accession>A0ABR3LVW4</accession>
<dbReference type="InterPro" id="IPR011990">
    <property type="entry name" value="TPR-like_helical_dom_sf"/>
</dbReference>
<feature type="repeat" description="TPR" evidence="13">
    <location>
        <begin position="720"/>
        <end position="753"/>
    </location>
</feature>
<evidence type="ECO:0000256" key="13">
    <source>
        <dbReference type="PROSITE-ProRule" id="PRU00339"/>
    </source>
</evidence>
<comment type="subcellular location">
    <subcellularLocation>
        <location evidence="2">Endoplasmic reticulum</location>
    </subcellularLocation>
    <subcellularLocation>
        <location evidence="1">Membrane</location>
        <topology evidence="1">Multi-pass membrane protein</topology>
    </subcellularLocation>
</comment>
<dbReference type="PROSITE" id="PS50293">
    <property type="entry name" value="TPR_REGION"/>
    <property type="match status" value="1"/>
</dbReference>
<dbReference type="EMBL" id="JAYMGO010000018">
    <property type="protein sequence ID" value="KAL1257032.1"/>
    <property type="molecule type" value="Genomic_DNA"/>
</dbReference>
<organism evidence="16 17">
    <name type="scientific">Cirrhinus molitorella</name>
    <name type="common">mud carp</name>
    <dbReference type="NCBI Taxonomy" id="172907"/>
    <lineage>
        <taxon>Eukaryota</taxon>
        <taxon>Metazoa</taxon>
        <taxon>Chordata</taxon>
        <taxon>Craniata</taxon>
        <taxon>Vertebrata</taxon>
        <taxon>Euteleostomi</taxon>
        <taxon>Actinopterygii</taxon>
        <taxon>Neopterygii</taxon>
        <taxon>Teleostei</taxon>
        <taxon>Ostariophysi</taxon>
        <taxon>Cypriniformes</taxon>
        <taxon>Cyprinidae</taxon>
        <taxon>Labeoninae</taxon>
        <taxon>Labeonini</taxon>
        <taxon>Cirrhinus</taxon>
    </lineage>
</organism>
<dbReference type="EC" id="2.4.1.109" evidence="5"/>
<feature type="repeat" description="TPR" evidence="13">
    <location>
        <begin position="856"/>
        <end position="889"/>
    </location>
</feature>
<keyword evidence="8" id="KW-0677">Repeat</keyword>
<feature type="transmembrane region" description="Helical" evidence="14">
    <location>
        <begin position="208"/>
        <end position="232"/>
    </location>
</feature>
<evidence type="ECO:0000256" key="5">
    <source>
        <dbReference type="ARBA" id="ARBA00012839"/>
    </source>
</evidence>
<evidence type="ECO:0000256" key="1">
    <source>
        <dbReference type="ARBA" id="ARBA00004141"/>
    </source>
</evidence>
<dbReference type="Proteomes" id="UP001558613">
    <property type="component" value="Unassembled WGS sequence"/>
</dbReference>
<keyword evidence="12 14" id="KW-0472">Membrane</keyword>
<evidence type="ECO:0000256" key="7">
    <source>
        <dbReference type="ARBA" id="ARBA00022692"/>
    </source>
</evidence>
<sequence>MKKVYLREGNHDIQPRNSICSHGRLVDRRLLLATVQAYIHEEVEDVCFTARYQRLGAVRRRQKAWAQCVSMASRAYPALPPPVPCTTLCFSSDIFRVPKPSLRDRAIKTNQDLLPETPWINIFYDDFWGTLLTHSGSHKSYRPLCTLSFRLNHALGGLDPWGYHLVNVVLHCATTALFSSLSSLLLGSGCWSLLAGLLFAAHPIHTEAVAGIVGRADVGAALFFLLALRCYIRHCSLRTCGAHGRSWTWFLGTLACASCSMLWKEQGVTVLAVAGMYDVFVFHRLKLQQVPMFFQKKKNLHLLLSVFLLGSWGIILLACRLYWMGNKPPNFSNSDNPAADCPCILTRMLTFFFLPAMNVWLLLCPDMLSFDWSMDALPLLRSIADWRNLHTVAFYTSLLALAWFGLCHYPTKSKETNGKAHHVANGKSTNGHSCSSDYEHSTFYSNSVQMNGTNGTAKHYSSSLPTTESLVVFSLGLLAIPFIPATNLFFYVGFVVAERVLYIPSMGFCLLIAVAMRAFYVRLRRKSSRTLVIGCSAALVLLFGIKTVLRNRDWQNEEMLYKSGISVNPAKAWGNLGNVLKNQGKVVEAERAYRNALYYRRNMADMLYNLGLLLQENNRFSEALHYYKLAIGSRPTLASAYLNTGIVLMNQGRLDEAKRTFVTCADIPDENLKDPHAHKSSVTSCLYNLGKLLHEQGHQEEAISVYKEAIQKMPRQFAPQSLYNMMGEAYMRLNKLTEAEHWYKESLRAKPDHIPAHLTYGKLLAMTGQKTEAEKFFLKAIELDPTKGNCYMHYGQFLLEESRLLEAAEMAEKAAQLDSEEFDVVFSAAHMLRQASLNDAAEKYYRQAANLRPNYPAALMNLGAILHLNGKLQEAEANYLRALQLKPDDTITQSNLRKLWNIMEKQGLRTMAP</sequence>
<evidence type="ECO:0000256" key="3">
    <source>
        <dbReference type="ARBA" id="ARBA00004922"/>
    </source>
</evidence>
<dbReference type="Gene3D" id="1.25.40.10">
    <property type="entry name" value="Tetratricopeptide repeat domain"/>
    <property type="match status" value="3"/>
</dbReference>
<comment type="pathway">
    <text evidence="3">Protein modification; protein glycosylation.</text>
</comment>
<comment type="caution">
    <text evidence="16">The sequence shown here is derived from an EMBL/GenBank/DDBJ whole genome shotgun (WGS) entry which is preliminary data.</text>
</comment>
<feature type="domain" description="DUF1736" evidence="15">
    <location>
        <begin position="326"/>
        <end position="398"/>
    </location>
</feature>
<feature type="repeat" description="TPR" evidence="13">
    <location>
        <begin position="604"/>
        <end position="637"/>
    </location>
</feature>
<evidence type="ECO:0000256" key="12">
    <source>
        <dbReference type="ARBA" id="ARBA00023136"/>
    </source>
</evidence>
<feature type="transmembrane region" description="Helical" evidence="14">
    <location>
        <begin position="184"/>
        <end position="202"/>
    </location>
</feature>
<dbReference type="PROSITE" id="PS50005">
    <property type="entry name" value="TPR"/>
    <property type="match status" value="6"/>
</dbReference>
<protein>
    <recommendedName>
        <fullName evidence="5">dolichyl-phosphate-mannose--protein mannosyltransferase</fullName>
        <ecNumber evidence="5">2.4.1.109</ecNumber>
    </recommendedName>
</protein>
<keyword evidence="6" id="KW-0808">Transferase</keyword>
<evidence type="ECO:0000256" key="6">
    <source>
        <dbReference type="ARBA" id="ARBA00022679"/>
    </source>
</evidence>
<keyword evidence="7 14" id="KW-0812">Transmembrane</keyword>
<keyword evidence="11 14" id="KW-1133">Transmembrane helix</keyword>
<evidence type="ECO:0000256" key="11">
    <source>
        <dbReference type="ARBA" id="ARBA00022989"/>
    </source>
</evidence>
<keyword evidence="17" id="KW-1185">Reference proteome</keyword>
<name>A0ABR3LVW4_9TELE</name>
<dbReference type="PANTHER" id="PTHR44216:SF3">
    <property type="entry name" value="PROTEIN O-MANNOSYL-TRANSFERASE TMTC2"/>
    <property type="match status" value="1"/>
</dbReference>
<dbReference type="InterPro" id="IPR013618">
    <property type="entry name" value="TMTC_DUF1736"/>
</dbReference>
<evidence type="ECO:0000256" key="14">
    <source>
        <dbReference type="SAM" id="Phobius"/>
    </source>
</evidence>
<evidence type="ECO:0000259" key="15">
    <source>
        <dbReference type="Pfam" id="PF08409"/>
    </source>
</evidence>
<dbReference type="SUPFAM" id="SSF48452">
    <property type="entry name" value="TPR-like"/>
    <property type="match status" value="2"/>
</dbReference>